<dbReference type="Pfam" id="PF00249">
    <property type="entry name" value="Myb_DNA-binding"/>
    <property type="match status" value="1"/>
</dbReference>
<evidence type="ECO:0000313" key="3">
    <source>
        <dbReference type="Proteomes" id="UP001188597"/>
    </source>
</evidence>
<dbReference type="SUPFAM" id="SSF46689">
    <property type="entry name" value="Homeodomain-like"/>
    <property type="match status" value="1"/>
</dbReference>
<dbReference type="InterPro" id="IPR009057">
    <property type="entry name" value="Homeodomain-like_sf"/>
</dbReference>
<dbReference type="Gene3D" id="1.20.58.1880">
    <property type="match status" value="1"/>
</dbReference>
<dbReference type="CDD" id="cd00167">
    <property type="entry name" value="SANT"/>
    <property type="match status" value="1"/>
</dbReference>
<dbReference type="EMBL" id="JAVXUP010002443">
    <property type="protein sequence ID" value="KAK3003274.1"/>
    <property type="molecule type" value="Genomic_DNA"/>
</dbReference>
<dbReference type="GO" id="GO:0006357">
    <property type="term" value="P:regulation of transcription by RNA polymerase II"/>
    <property type="evidence" value="ECO:0007669"/>
    <property type="project" value="TreeGrafter"/>
</dbReference>
<evidence type="ECO:0000313" key="2">
    <source>
        <dbReference type="EMBL" id="KAK3003274.1"/>
    </source>
</evidence>
<dbReference type="PROSITE" id="PS51293">
    <property type="entry name" value="SANT"/>
    <property type="match status" value="1"/>
</dbReference>
<feature type="non-terminal residue" evidence="2">
    <location>
        <position position="64"/>
    </location>
</feature>
<dbReference type="InterPro" id="IPR010561">
    <property type="entry name" value="LIN-9/ALY1"/>
</dbReference>
<evidence type="ECO:0000259" key="1">
    <source>
        <dbReference type="PROSITE" id="PS51293"/>
    </source>
</evidence>
<protein>
    <recommendedName>
        <fullName evidence="1">SANT domain-containing protein</fullName>
    </recommendedName>
</protein>
<keyword evidence="3" id="KW-1185">Reference proteome</keyword>
<dbReference type="GO" id="GO:0003677">
    <property type="term" value="F:DNA binding"/>
    <property type="evidence" value="ECO:0007669"/>
    <property type="project" value="TreeGrafter"/>
</dbReference>
<dbReference type="PANTHER" id="PTHR21689:SF2">
    <property type="entry name" value="PROTEIN LIN-9 HOMOLOG"/>
    <property type="match status" value="1"/>
</dbReference>
<dbReference type="InterPro" id="IPR017884">
    <property type="entry name" value="SANT_dom"/>
</dbReference>
<dbReference type="PANTHER" id="PTHR21689">
    <property type="entry name" value="LIN-9"/>
    <property type="match status" value="1"/>
</dbReference>
<dbReference type="GO" id="GO:0006351">
    <property type="term" value="P:DNA-templated transcription"/>
    <property type="evidence" value="ECO:0007669"/>
    <property type="project" value="InterPro"/>
</dbReference>
<reference evidence="2" key="1">
    <citation type="submission" date="2022-12" db="EMBL/GenBank/DDBJ databases">
        <title>Draft genome assemblies for two species of Escallonia (Escalloniales).</title>
        <authorList>
            <person name="Chanderbali A."/>
            <person name="Dervinis C."/>
            <person name="Anghel I."/>
            <person name="Soltis D."/>
            <person name="Soltis P."/>
            <person name="Zapata F."/>
        </authorList>
    </citation>
    <scope>NUCLEOTIDE SEQUENCE</scope>
    <source>
        <strain evidence="2">UCBG64.0493</strain>
        <tissue evidence="2">Leaf</tissue>
    </source>
</reference>
<proteinExistence type="predicted"/>
<comment type="caution">
    <text evidence="2">The sequence shown here is derived from an EMBL/GenBank/DDBJ whole genome shotgun (WGS) entry which is preliminary data.</text>
</comment>
<dbReference type="GO" id="GO:0005654">
    <property type="term" value="C:nucleoplasm"/>
    <property type="evidence" value="ECO:0007669"/>
    <property type="project" value="TreeGrafter"/>
</dbReference>
<gene>
    <name evidence="2" type="ORF">RJ639_018886</name>
</gene>
<accession>A0AA88V7N0</accession>
<dbReference type="AlphaFoldDB" id="A0AA88V7N0"/>
<dbReference type="GO" id="GO:0051726">
    <property type="term" value="P:regulation of cell cycle"/>
    <property type="evidence" value="ECO:0007669"/>
    <property type="project" value="TreeGrafter"/>
</dbReference>
<organism evidence="2 3">
    <name type="scientific">Escallonia herrerae</name>
    <dbReference type="NCBI Taxonomy" id="1293975"/>
    <lineage>
        <taxon>Eukaryota</taxon>
        <taxon>Viridiplantae</taxon>
        <taxon>Streptophyta</taxon>
        <taxon>Embryophyta</taxon>
        <taxon>Tracheophyta</taxon>
        <taxon>Spermatophyta</taxon>
        <taxon>Magnoliopsida</taxon>
        <taxon>eudicotyledons</taxon>
        <taxon>Gunneridae</taxon>
        <taxon>Pentapetalae</taxon>
        <taxon>asterids</taxon>
        <taxon>campanulids</taxon>
        <taxon>Escalloniales</taxon>
        <taxon>Escalloniaceae</taxon>
        <taxon>Escallonia</taxon>
    </lineage>
</organism>
<sequence length="64" mass="7762">MTEFQRKLRLKRKLSDMLGPQWSKEELGRFYDAYRKHGKDWKKVAAVVRNRSVQMVEALYSMNR</sequence>
<dbReference type="GO" id="GO:0017053">
    <property type="term" value="C:transcription repressor complex"/>
    <property type="evidence" value="ECO:0007669"/>
    <property type="project" value="InterPro"/>
</dbReference>
<dbReference type="Proteomes" id="UP001188597">
    <property type="component" value="Unassembled WGS sequence"/>
</dbReference>
<name>A0AA88V7N0_9ASTE</name>
<dbReference type="InterPro" id="IPR001005">
    <property type="entry name" value="SANT/Myb"/>
</dbReference>
<feature type="domain" description="SANT" evidence="1">
    <location>
        <begin position="17"/>
        <end position="64"/>
    </location>
</feature>